<feature type="binding site" evidence="18">
    <location>
        <begin position="131"/>
        <end position="132"/>
    </location>
    <ligand>
        <name>NAD(+)</name>
        <dbReference type="ChEBI" id="CHEBI:57540"/>
    </ligand>
</feature>
<dbReference type="InterPro" id="IPR030960">
    <property type="entry name" value="DHQS/DOIS_N"/>
</dbReference>
<evidence type="ECO:0000256" key="12">
    <source>
        <dbReference type="ARBA" id="ARBA00022741"/>
    </source>
</evidence>
<evidence type="ECO:0000256" key="5">
    <source>
        <dbReference type="ARBA" id="ARBA00004661"/>
    </source>
</evidence>
<dbReference type="CDD" id="cd08195">
    <property type="entry name" value="DHQS"/>
    <property type="match status" value="1"/>
</dbReference>
<gene>
    <name evidence="18" type="primary">aroB</name>
    <name evidence="21" type="ORF">OSCT_0448</name>
</gene>
<dbReference type="InterPro" id="IPR030963">
    <property type="entry name" value="DHQ_synth_fam"/>
</dbReference>
<dbReference type="eggNOG" id="COG0337">
    <property type="taxonomic scope" value="Bacteria"/>
</dbReference>
<dbReference type="SUPFAM" id="SSF56796">
    <property type="entry name" value="Dehydroquinate synthase-like"/>
    <property type="match status" value="1"/>
</dbReference>
<dbReference type="GO" id="GO:0046872">
    <property type="term" value="F:metal ion binding"/>
    <property type="evidence" value="ECO:0007669"/>
    <property type="project" value="UniProtKB-KW"/>
</dbReference>
<dbReference type="PANTHER" id="PTHR43622:SF7">
    <property type="entry name" value="3-DEHYDROQUINATE SYNTHASE, CHLOROPLASTIC"/>
    <property type="match status" value="1"/>
</dbReference>
<evidence type="ECO:0000256" key="9">
    <source>
        <dbReference type="ARBA" id="ARBA00022490"/>
    </source>
</evidence>
<evidence type="ECO:0000256" key="17">
    <source>
        <dbReference type="ARBA" id="ARBA00023285"/>
    </source>
</evidence>
<evidence type="ECO:0000256" key="1">
    <source>
        <dbReference type="ARBA" id="ARBA00001393"/>
    </source>
</evidence>
<dbReference type="EMBL" id="ADVR01000007">
    <property type="protein sequence ID" value="EFO81703.1"/>
    <property type="molecule type" value="Genomic_DNA"/>
</dbReference>
<keyword evidence="17 18" id="KW-0170">Cobalt</keyword>
<dbReference type="Proteomes" id="UP000054010">
    <property type="component" value="Unassembled WGS sequence"/>
</dbReference>
<protein>
    <recommendedName>
        <fullName evidence="8 18">3-dehydroquinate synthase</fullName>
        <shortName evidence="18">DHQS</shortName>
        <ecNumber evidence="7 18">4.2.3.4</ecNumber>
    </recommendedName>
</protein>
<keyword evidence="16 18" id="KW-0456">Lyase</keyword>
<evidence type="ECO:0000256" key="18">
    <source>
        <dbReference type="HAMAP-Rule" id="MF_00110"/>
    </source>
</evidence>
<feature type="binding site" evidence="18">
    <location>
        <begin position="171"/>
        <end position="174"/>
    </location>
    <ligand>
        <name>NAD(+)</name>
        <dbReference type="ChEBI" id="CHEBI:57540"/>
    </ligand>
</feature>
<keyword evidence="11 18" id="KW-0479">Metal-binding</keyword>
<name>E1IAU7_9CHLR</name>
<dbReference type="Pfam" id="PF01761">
    <property type="entry name" value="DHQ_synthase"/>
    <property type="match status" value="1"/>
</dbReference>
<comment type="similarity">
    <text evidence="6 18">Belongs to the sugar phosphate cyclases superfamily. Dehydroquinate synthase family.</text>
</comment>
<dbReference type="FunFam" id="3.40.50.1970:FF:000007">
    <property type="entry name" value="Pentafunctional AROM polypeptide"/>
    <property type="match status" value="1"/>
</dbReference>
<evidence type="ECO:0000259" key="20">
    <source>
        <dbReference type="Pfam" id="PF24621"/>
    </source>
</evidence>
<dbReference type="NCBIfam" id="TIGR01357">
    <property type="entry name" value="aroB"/>
    <property type="match status" value="1"/>
</dbReference>
<dbReference type="Gene3D" id="1.20.1090.10">
    <property type="entry name" value="Dehydroquinate synthase-like - alpha domain"/>
    <property type="match status" value="1"/>
</dbReference>
<dbReference type="GO" id="GO:0009073">
    <property type="term" value="P:aromatic amino acid family biosynthetic process"/>
    <property type="evidence" value="ECO:0007669"/>
    <property type="project" value="UniProtKB-KW"/>
</dbReference>
<feature type="binding site" evidence="18">
    <location>
        <position position="186"/>
    </location>
    <ligand>
        <name>Zn(2+)</name>
        <dbReference type="ChEBI" id="CHEBI:29105"/>
    </ligand>
</feature>
<dbReference type="GO" id="GO:0005737">
    <property type="term" value="C:cytoplasm"/>
    <property type="evidence" value="ECO:0007669"/>
    <property type="project" value="UniProtKB-SubCell"/>
</dbReference>
<comment type="cofactor">
    <cofactor evidence="2 18">
        <name>NAD(+)</name>
        <dbReference type="ChEBI" id="CHEBI:57540"/>
    </cofactor>
</comment>
<keyword evidence="10 18" id="KW-0028">Amino-acid biosynthesis</keyword>
<keyword evidence="15 18" id="KW-0057">Aromatic amino acid biosynthesis</keyword>
<keyword evidence="9 18" id="KW-0963">Cytoplasm</keyword>
<feature type="binding site" evidence="18">
    <location>
        <position position="279"/>
    </location>
    <ligand>
        <name>Zn(2+)</name>
        <dbReference type="ChEBI" id="CHEBI:29105"/>
    </ligand>
</feature>
<feature type="binding site" evidence="18">
    <location>
        <begin position="107"/>
        <end position="111"/>
    </location>
    <ligand>
        <name>NAD(+)</name>
        <dbReference type="ChEBI" id="CHEBI:57540"/>
    </ligand>
</feature>
<keyword evidence="22" id="KW-1185">Reference proteome</keyword>
<dbReference type="GO" id="GO:0003856">
    <property type="term" value="F:3-dehydroquinate synthase activity"/>
    <property type="evidence" value="ECO:0007669"/>
    <property type="project" value="UniProtKB-UniRule"/>
</dbReference>
<keyword evidence="13 18" id="KW-0862">Zinc</keyword>
<evidence type="ECO:0000313" key="22">
    <source>
        <dbReference type="Proteomes" id="UP000054010"/>
    </source>
</evidence>
<evidence type="ECO:0000256" key="13">
    <source>
        <dbReference type="ARBA" id="ARBA00022833"/>
    </source>
</evidence>
<evidence type="ECO:0000256" key="16">
    <source>
        <dbReference type="ARBA" id="ARBA00023239"/>
    </source>
</evidence>
<feature type="domain" description="3-dehydroquinate synthase N-terminal" evidence="19">
    <location>
        <begin position="69"/>
        <end position="181"/>
    </location>
</feature>
<dbReference type="GO" id="GO:0008652">
    <property type="term" value="P:amino acid biosynthetic process"/>
    <property type="evidence" value="ECO:0007669"/>
    <property type="project" value="UniProtKB-KW"/>
</dbReference>
<dbReference type="InterPro" id="IPR050071">
    <property type="entry name" value="Dehydroquinate_synthase"/>
</dbReference>
<dbReference type="OrthoDB" id="9806583at2"/>
<dbReference type="AlphaFoldDB" id="E1IAU7"/>
<proteinExistence type="inferred from homology"/>
<evidence type="ECO:0000259" key="19">
    <source>
        <dbReference type="Pfam" id="PF01761"/>
    </source>
</evidence>
<evidence type="ECO:0000256" key="8">
    <source>
        <dbReference type="ARBA" id="ARBA00017684"/>
    </source>
</evidence>
<evidence type="ECO:0000256" key="2">
    <source>
        <dbReference type="ARBA" id="ARBA00001911"/>
    </source>
</evidence>
<dbReference type="GO" id="GO:0000166">
    <property type="term" value="F:nucleotide binding"/>
    <property type="evidence" value="ECO:0007669"/>
    <property type="project" value="UniProtKB-KW"/>
</dbReference>
<dbReference type="UniPathway" id="UPA00053">
    <property type="reaction ID" value="UER00085"/>
</dbReference>
<evidence type="ECO:0000256" key="6">
    <source>
        <dbReference type="ARBA" id="ARBA00005412"/>
    </source>
</evidence>
<dbReference type="PIRSF" id="PIRSF001455">
    <property type="entry name" value="DHQ_synth"/>
    <property type="match status" value="1"/>
</dbReference>
<comment type="pathway">
    <text evidence="5 18">Metabolic intermediate biosynthesis; chorismate biosynthesis; chorismate from D-erythrose 4-phosphate and phosphoenolpyruvate: step 2/7.</text>
</comment>
<accession>E1IAU7</accession>
<dbReference type="HAMAP" id="MF_00110">
    <property type="entry name" value="DHQ_synthase"/>
    <property type="match status" value="1"/>
</dbReference>
<evidence type="ECO:0000256" key="14">
    <source>
        <dbReference type="ARBA" id="ARBA00023027"/>
    </source>
</evidence>
<comment type="caution">
    <text evidence="18">Lacks conserved residue(s) required for the propagation of feature annotation.</text>
</comment>
<comment type="subcellular location">
    <subcellularLocation>
        <location evidence="4 18">Cytoplasm</location>
    </subcellularLocation>
</comment>
<reference evidence="21 22" key="1">
    <citation type="journal article" date="2011" name="J. Bacteriol.">
        <title>Draft genome sequence of the anoxygenic filamentous phototrophic bacterium Oscillochloris trichoides subsp. DG-6.</title>
        <authorList>
            <person name="Kuznetsov B.B."/>
            <person name="Ivanovsky R.N."/>
            <person name="Keppen O.I."/>
            <person name="Sukhacheva M.V."/>
            <person name="Bumazhkin B.K."/>
            <person name="Patutina E.O."/>
            <person name="Beletsky A.V."/>
            <person name="Mardanov A.V."/>
            <person name="Baslerov R.V."/>
            <person name="Panteleeva A.N."/>
            <person name="Kolganova T.V."/>
            <person name="Ravin N.V."/>
            <person name="Skryabin K.G."/>
        </authorList>
    </citation>
    <scope>NUCLEOTIDE SEQUENCE [LARGE SCALE GENOMIC DNA]</scope>
    <source>
        <strain evidence="21 22">DG-6</strain>
    </source>
</reference>
<evidence type="ECO:0000256" key="4">
    <source>
        <dbReference type="ARBA" id="ARBA00004496"/>
    </source>
</evidence>
<comment type="function">
    <text evidence="18">Catalyzes the conversion of 3-deoxy-D-arabino-heptulosonate 7-phosphate (DAHP) to dehydroquinate (DHQ).</text>
</comment>
<dbReference type="GO" id="GO:0009423">
    <property type="term" value="P:chorismate biosynthetic process"/>
    <property type="evidence" value="ECO:0007669"/>
    <property type="project" value="UniProtKB-UniRule"/>
</dbReference>
<keyword evidence="12 18" id="KW-0547">Nucleotide-binding</keyword>
<feature type="binding site" evidence="18">
    <location>
        <position position="144"/>
    </location>
    <ligand>
        <name>NAD(+)</name>
        <dbReference type="ChEBI" id="CHEBI:57540"/>
    </ligand>
</feature>
<comment type="cofactor">
    <cofactor evidence="3">
        <name>Zn(2+)</name>
        <dbReference type="ChEBI" id="CHEBI:29105"/>
    </cofactor>
</comment>
<evidence type="ECO:0000256" key="3">
    <source>
        <dbReference type="ARBA" id="ARBA00001947"/>
    </source>
</evidence>
<dbReference type="HOGENOM" id="CLU_001201_0_2_0"/>
<organism evidence="21 22">
    <name type="scientific">Oscillochloris trichoides DG-6</name>
    <dbReference type="NCBI Taxonomy" id="765420"/>
    <lineage>
        <taxon>Bacteria</taxon>
        <taxon>Bacillati</taxon>
        <taxon>Chloroflexota</taxon>
        <taxon>Chloroflexia</taxon>
        <taxon>Chloroflexales</taxon>
        <taxon>Chloroflexineae</taxon>
        <taxon>Oscillochloridaceae</taxon>
        <taxon>Oscillochloris</taxon>
    </lineage>
</organism>
<evidence type="ECO:0000256" key="10">
    <source>
        <dbReference type="ARBA" id="ARBA00022605"/>
    </source>
</evidence>
<feature type="binding site" evidence="18">
    <location>
        <position position="263"/>
    </location>
    <ligand>
        <name>Zn(2+)</name>
        <dbReference type="ChEBI" id="CHEBI:29105"/>
    </ligand>
</feature>
<evidence type="ECO:0000256" key="7">
    <source>
        <dbReference type="ARBA" id="ARBA00013031"/>
    </source>
</evidence>
<comment type="cofactor">
    <cofactor evidence="18">
        <name>Co(2+)</name>
        <dbReference type="ChEBI" id="CHEBI:48828"/>
    </cofactor>
    <cofactor evidence="18">
        <name>Zn(2+)</name>
        <dbReference type="ChEBI" id="CHEBI:29105"/>
    </cofactor>
    <text evidence="18">Binds 1 divalent metal cation per subunit. Can use either Co(2+) or Zn(2+).</text>
</comment>
<evidence type="ECO:0000256" key="15">
    <source>
        <dbReference type="ARBA" id="ARBA00023141"/>
    </source>
</evidence>
<evidence type="ECO:0000313" key="21">
    <source>
        <dbReference type="EMBL" id="EFO81703.1"/>
    </source>
</evidence>
<evidence type="ECO:0000256" key="11">
    <source>
        <dbReference type="ARBA" id="ARBA00022723"/>
    </source>
</evidence>
<dbReference type="InterPro" id="IPR016037">
    <property type="entry name" value="DHQ_synth_AroB"/>
</dbReference>
<dbReference type="PANTHER" id="PTHR43622">
    <property type="entry name" value="3-DEHYDROQUINATE SYNTHASE"/>
    <property type="match status" value="1"/>
</dbReference>
<dbReference type="EC" id="4.2.3.4" evidence="7 18"/>
<dbReference type="Gene3D" id="3.40.50.1970">
    <property type="match status" value="1"/>
</dbReference>
<sequence length="371" mass="39139">MYSDLTLTTSTTSYPVIVAAGALADLPARLRSLGLGGTLWLVCDGAVAECYGAPLAARLRDAGFVVQMMSVPPGDASKNVAQLSELHTWMIAGGVERRDTVLALGGGVVGDLAGFAAASILRGIAVVQLPTTLLAMVDAAVGGKTGINHPLGKNMIGAFHQPRMVLADTDTLATLPPHSLREGWAEVIKHGVIRDAGLFADLEALAAQRGWNADHPGGLWDAHDADLTARLTAIIRRAVAVKVEVVGIDEHEQGERITLNYGHTIGHAVEQLSRYAMLHGEAVAVGMHAEARLAQALGMCGADLVARQAALIHAYGLKTALPSHDPDAVIALTMRDKKVHAKKIRWVLPCAIGQVQVRDDVPEALVRQILS</sequence>
<dbReference type="Pfam" id="PF24621">
    <property type="entry name" value="DHQS_C"/>
    <property type="match status" value="1"/>
</dbReference>
<dbReference type="InterPro" id="IPR056179">
    <property type="entry name" value="DHQS_C"/>
</dbReference>
<keyword evidence="14 18" id="KW-0520">NAD</keyword>
<feature type="binding site" evidence="18">
    <location>
        <position position="153"/>
    </location>
    <ligand>
        <name>NAD(+)</name>
        <dbReference type="ChEBI" id="CHEBI:57540"/>
    </ligand>
</feature>
<feature type="domain" description="3-dehydroquinate synthase C-terminal" evidence="20">
    <location>
        <begin position="183"/>
        <end position="339"/>
    </location>
</feature>
<dbReference type="STRING" id="765420.OSCT_0448"/>
<comment type="caution">
    <text evidence="21">The sequence shown here is derived from an EMBL/GenBank/DDBJ whole genome shotgun (WGS) entry which is preliminary data.</text>
</comment>
<comment type="catalytic activity">
    <reaction evidence="1 18">
        <text>7-phospho-2-dehydro-3-deoxy-D-arabino-heptonate = 3-dehydroquinate + phosphate</text>
        <dbReference type="Rhea" id="RHEA:21968"/>
        <dbReference type="ChEBI" id="CHEBI:32364"/>
        <dbReference type="ChEBI" id="CHEBI:43474"/>
        <dbReference type="ChEBI" id="CHEBI:58394"/>
        <dbReference type="EC" id="4.2.3.4"/>
    </reaction>
</comment>